<gene>
    <name evidence="5" type="ORF">DC53_15940</name>
</gene>
<feature type="DNA-binding region" description="OmpR/PhoB-type" evidence="2">
    <location>
        <begin position="10"/>
        <end position="108"/>
    </location>
</feature>
<dbReference type="Gene3D" id="2.120.10.30">
    <property type="entry name" value="TolB, C-terminal domain"/>
    <property type="match status" value="1"/>
</dbReference>
<dbReference type="RefSeq" id="WP_033031116.1">
    <property type="nucleotide sequence ID" value="NZ_JJNZ01000061.1"/>
</dbReference>
<evidence type="ECO:0000256" key="3">
    <source>
        <dbReference type="SAM" id="Phobius"/>
    </source>
</evidence>
<dbReference type="Proteomes" id="UP000027154">
    <property type="component" value="Unassembled WGS sequence"/>
</dbReference>
<keyword evidence="3" id="KW-0472">Membrane</keyword>
<dbReference type="SMART" id="SM00862">
    <property type="entry name" value="Trans_reg_C"/>
    <property type="match status" value="1"/>
</dbReference>
<evidence type="ECO:0000313" key="5">
    <source>
        <dbReference type="EMBL" id="KDC49534.1"/>
    </source>
</evidence>
<keyword evidence="1 2" id="KW-0238">DNA-binding</keyword>
<keyword evidence="3" id="KW-1133">Transmembrane helix</keyword>
<dbReference type="Gene3D" id="1.10.10.10">
    <property type="entry name" value="Winged helix-like DNA-binding domain superfamily/Winged helix DNA-binding domain"/>
    <property type="match status" value="1"/>
</dbReference>
<dbReference type="SUPFAM" id="SSF50969">
    <property type="entry name" value="YVTN repeat-like/Quinoprotein amine dehydrogenase"/>
    <property type="match status" value="1"/>
</dbReference>
<name>A0ABD3Y5V0_9GAMM</name>
<dbReference type="Pfam" id="PF00486">
    <property type="entry name" value="Trans_reg_C"/>
    <property type="match status" value="1"/>
</dbReference>
<dbReference type="CDD" id="cd00383">
    <property type="entry name" value="trans_reg_C"/>
    <property type="match status" value="1"/>
</dbReference>
<feature type="transmembrane region" description="Helical" evidence="3">
    <location>
        <begin position="138"/>
        <end position="158"/>
    </location>
</feature>
<protein>
    <submittedName>
        <fullName evidence="5">Transcriptional regulator</fullName>
    </submittedName>
</protein>
<evidence type="ECO:0000256" key="2">
    <source>
        <dbReference type="PROSITE-ProRule" id="PRU01091"/>
    </source>
</evidence>
<dbReference type="InterPro" id="IPR001867">
    <property type="entry name" value="OmpR/PhoB-type_DNA-bd"/>
</dbReference>
<dbReference type="SUPFAM" id="SSF46894">
    <property type="entry name" value="C-terminal effector domain of the bipartite response regulators"/>
    <property type="match status" value="1"/>
</dbReference>
<dbReference type="InterPro" id="IPR036388">
    <property type="entry name" value="WH-like_DNA-bd_sf"/>
</dbReference>
<dbReference type="InterPro" id="IPR011042">
    <property type="entry name" value="6-blade_b-propeller_TolB-like"/>
</dbReference>
<dbReference type="AlphaFoldDB" id="A0ABD3Y5V0"/>
<comment type="caution">
    <text evidence="5">The sequence shown here is derived from an EMBL/GenBank/DDBJ whole genome shotgun (WGS) entry which is preliminary data.</text>
</comment>
<dbReference type="PROSITE" id="PS51755">
    <property type="entry name" value="OMPR_PHOB"/>
    <property type="match status" value="1"/>
</dbReference>
<sequence>MKPSTFSESIAEIKFGAWRLNPRRQTINDGVIERELEPLLFKILSYLILNKESIITRQDLIDDVWCQHYVDDNAINRAISELRKVLKSDMQRGLVVKTHYRKGYSFFLEPEIIYYEEGNSSFSQVNALKETPNKKQKISIELLAIFTLVVFIGFYIVLNVLDPGKVGQKNTPPKVETKNLNVVNKKFKEEVLSWRQGVYSRMVLSPDSSTVTLTLLEKEQLYSSLLIKNLHTGQERIISEVNANIFPAGWSIDSERAIYSLESEGKCELWEVGLTSNADSKFLFDCEPSNLMNVVSLGNNSYIYSKYGYRNRSELSVLVNRNLSTGEEFQISSPNLNSYGDKLLYFIKNQNKIIFERHQFNSSQLYMTDLEGGAQIKLYETKNRIWSINYNNETDSLLWFDNIEEILYQYSLKNNRLESKTKVDSESVYSSTYPIDNKNILGLTYPFYHNIYRFDLTSENFERVSKLESGFANTVGENVVFLSSDGESVKLNTVFKDGKLTSKKVNLRYKDFKISSDSQEAFGVDEKKIEILKYEELSVKDVIAPKGDLISVNYLLDKNIGYIVQDEPSANSSSYIFNRSNSNSILLPVKNAVWFGQLQNNKLVFLNSLDMLIFFDLSTGEQTKGFKVKKSAYKHSLSTNQNKLYHSTGKAVYEYDFSKGVNIAPNKVFEISKAEDVIREVNFSSSGNILSLEIVELVNNEVVRFSLEESD</sequence>
<dbReference type="EMBL" id="JJNZ01000061">
    <property type="protein sequence ID" value="KDC49534.1"/>
    <property type="molecule type" value="Genomic_DNA"/>
</dbReference>
<accession>A0ABD3Y5V0</accession>
<evidence type="ECO:0000256" key="1">
    <source>
        <dbReference type="ARBA" id="ARBA00023125"/>
    </source>
</evidence>
<reference evidence="5 6" key="1">
    <citation type="submission" date="2014-04" db="EMBL/GenBank/DDBJ databases">
        <title>Pseudoalteromonas galatheae sp. nov., isolated from a deep-sea polychaete near Canal Concepcion, Chile.</title>
        <authorList>
            <person name="Machado H.R."/>
            <person name="Gram L."/>
            <person name="Vynne N.G."/>
        </authorList>
    </citation>
    <scope>NUCLEOTIDE SEQUENCE [LARGE SCALE GENOMIC DNA]</scope>
    <source>
        <strain evidence="5 6">KMM216</strain>
    </source>
</reference>
<organism evidence="5 6">
    <name type="scientific">Pseudoalteromonas fuliginea</name>
    <dbReference type="NCBI Taxonomy" id="1872678"/>
    <lineage>
        <taxon>Bacteria</taxon>
        <taxon>Pseudomonadati</taxon>
        <taxon>Pseudomonadota</taxon>
        <taxon>Gammaproteobacteria</taxon>
        <taxon>Alteromonadales</taxon>
        <taxon>Pseudoalteromonadaceae</taxon>
        <taxon>Pseudoalteromonas</taxon>
    </lineage>
</organism>
<dbReference type="InterPro" id="IPR011044">
    <property type="entry name" value="Quino_amine_DH_bsu"/>
</dbReference>
<evidence type="ECO:0000259" key="4">
    <source>
        <dbReference type="PROSITE" id="PS51755"/>
    </source>
</evidence>
<proteinExistence type="predicted"/>
<dbReference type="InterPro" id="IPR016032">
    <property type="entry name" value="Sig_transdc_resp-reg_C-effctor"/>
</dbReference>
<evidence type="ECO:0000313" key="6">
    <source>
        <dbReference type="Proteomes" id="UP000027154"/>
    </source>
</evidence>
<feature type="domain" description="OmpR/PhoB-type" evidence="4">
    <location>
        <begin position="10"/>
        <end position="108"/>
    </location>
</feature>
<dbReference type="SUPFAM" id="SSF69304">
    <property type="entry name" value="Tricorn protease N-terminal domain"/>
    <property type="match status" value="1"/>
</dbReference>
<dbReference type="GO" id="GO:0003677">
    <property type="term" value="F:DNA binding"/>
    <property type="evidence" value="ECO:0007669"/>
    <property type="project" value="UniProtKB-UniRule"/>
</dbReference>
<keyword evidence="3" id="KW-0812">Transmembrane</keyword>